<protein>
    <submittedName>
        <fullName evidence="3">Uncharacterized protein</fullName>
    </submittedName>
</protein>
<organism evidence="3 4">
    <name type="scientific">Tanacetum coccineum</name>
    <dbReference type="NCBI Taxonomy" id="301880"/>
    <lineage>
        <taxon>Eukaryota</taxon>
        <taxon>Viridiplantae</taxon>
        <taxon>Streptophyta</taxon>
        <taxon>Embryophyta</taxon>
        <taxon>Tracheophyta</taxon>
        <taxon>Spermatophyta</taxon>
        <taxon>Magnoliopsida</taxon>
        <taxon>eudicotyledons</taxon>
        <taxon>Gunneridae</taxon>
        <taxon>Pentapetalae</taxon>
        <taxon>asterids</taxon>
        <taxon>campanulids</taxon>
        <taxon>Asterales</taxon>
        <taxon>Asteraceae</taxon>
        <taxon>Asteroideae</taxon>
        <taxon>Anthemideae</taxon>
        <taxon>Anthemidinae</taxon>
        <taxon>Tanacetum</taxon>
    </lineage>
</organism>
<keyword evidence="1" id="KW-0175">Coiled coil</keyword>
<name>A0ABQ4ZXX6_9ASTR</name>
<feature type="coiled-coil region" evidence="1">
    <location>
        <begin position="299"/>
        <end position="326"/>
    </location>
</feature>
<feature type="coiled-coil region" evidence="1">
    <location>
        <begin position="805"/>
        <end position="832"/>
    </location>
</feature>
<keyword evidence="4" id="KW-1185">Reference proteome</keyword>
<dbReference type="Proteomes" id="UP001151760">
    <property type="component" value="Unassembled WGS sequence"/>
</dbReference>
<evidence type="ECO:0000313" key="4">
    <source>
        <dbReference type="Proteomes" id="UP001151760"/>
    </source>
</evidence>
<sequence>MLSRMLSRRLEVDHECEIAYELLRSGIKMSLALCFIKSLPPLMVIMQIWARSGFDGDRRVLRGVSLQITSGVTVGDENRLEHGTAHKPMIIGASHDFRRIPRLVYHDLYLGKEALVEGENVGFDLTKSYLCPSFIKGHTMESVGLHPFRAQRGGLRARGRRASPTKDGSSIYLAISDDEEGLPDVPKLQDQLDLHDRYYVMHAVIDNDVNRRARELLKVVDQIKGECEVLKERENARDKECEDLKAKCEAAMADFDNNPAINVLHQKIMSLPGEVKEHKASLNRMLLERKKWVSYQESLTALESKVASLEAEKAKLEVTEASLHQEVDVVKRNRVDVVLKVLPYIATELVHSDEMGLLVGKLVSSAVFYRRCDAFKEVAEMKDPFDLSRVKVIGPPTRKNIPRLPPSFVVGIKRLLDDLEVTAAKRMRMEQCIQMVDYSLWKVIENSNAPPITKVVEGVETVIAPTTANEKAQRRLELKRFGGNAATKKTQRNLLKQQYENFTASSSEFLRSLSPEWNRHTIVWRNKPNIDTLSLDDLYNKLKIHEPEVKGTSSSYTNTQNVAFVSSNSTSSTNGAVNTAHDATTASTQVTVVNSTIIDNLSNAVICAFFASQPNSPQLDNEDLQQIHPDDLEEMDRDGFKVADGYANNEGKEILEEDWKEVFYRWAPMNQENRNRETTGRVVPVETTTSNALVSCDGSCYDWSDQAEEGPTNFALMAYTSTSSNSEVSTDSNCSSSCLENVKILKEQNEQLLKDLRTSKLNAIAYKTGLEYVEARLLVYKKNESVYEEDIKVLKRKIHLREVAITELRRKLELAQKQKHEIQLTVENFKNSSKSLSKLIDCQIVEKCKTGLGYNDIPPPYTGNFMPPKPDLSFSGLEEFVDEPIVSEPKVKKPIVETSEPKVSADKPKFVKKNNGPPLIEDWISDSEDEAESKPKNEKKTVEPSFAKIEFVKSKEQVKSLRKTTVKQGDQNRLKIHSSKGNQRNWNYMISQRLGSNFKMVNKACYVCKSFDHLEYDCDNH</sequence>
<proteinExistence type="predicted"/>
<reference evidence="3" key="2">
    <citation type="submission" date="2022-01" db="EMBL/GenBank/DDBJ databases">
        <authorList>
            <person name="Yamashiro T."/>
            <person name="Shiraishi A."/>
            <person name="Satake H."/>
            <person name="Nakayama K."/>
        </authorList>
    </citation>
    <scope>NUCLEOTIDE SEQUENCE</scope>
</reference>
<feature type="compositionally biased region" description="Basic and acidic residues" evidence="2">
    <location>
        <begin position="932"/>
        <end position="941"/>
    </location>
</feature>
<evidence type="ECO:0000313" key="3">
    <source>
        <dbReference type="EMBL" id="GJS95098.1"/>
    </source>
</evidence>
<dbReference type="EMBL" id="BQNB010011783">
    <property type="protein sequence ID" value="GJS95098.1"/>
    <property type="molecule type" value="Genomic_DNA"/>
</dbReference>
<comment type="caution">
    <text evidence="3">The sequence shown here is derived from an EMBL/GenBank/DDBJ whole genome shotgun (WGS) entry which is preliminary data.</text>
</comment>
<reference evidence="3" key="1">
    <citation type="journal article" date="2022" name="Int. J. Mol. Sci.">
        <title>Draft Genome of Tanacetum Coccineum: Genomic Comparison of Closely Related Tanacetum-Family Plants.</title>
        <authorList>
            <person name="Yamashiro T."/>
            <person name="Shiraishi A."/>
            <person name="Nakayama K."/>
            <person name="Satake H."/>
        </authorList>
    </citation>
    <scope>NUCLEOTIDE SEQUENCE</scope>
</reference>
<evidence type="ECO:0000256" key="2">
    <source>
        <dbReference type="SAM" id="MobiDB-lite"/>
    </source>
</evidence>
<gene>
    <name evidence="3" type="ORF">Tco_0802066</name>
</gene>
<accession>A0ABQ4ZXX6</accession>
<evidence type="ECO:0000256" key="1">
    <source>
        <dbReference type="SAM" id="Coils"/>
    </source>
</evidence>
<feature type="region of interest" description="Disordered" evidence="2">
    <location>
        <begin position="921"/>
        <end position="941"/>
    </location>
</feature>